<dbReference type="eggNOG" id="KOG1833">
    <property type="taxonomic scope" value="Eukaryota"/>
</dbReference>
<dbReference type="EnsemblMetazoa" id="Aqu2.1.07865_001">
    <property type="protein sequence ID" value="Aqu2.1.07865_001"/>
    <property type="gene ID" value="Aqu2.1.07865"/>
</dbReference>
<dbReference type="Pfam" id="PF26184">
    <property type="entry name" value="Ig_NUP210_8th"/>
    <property type="match status" value="1"/>
</dbReference>
<dbReference type="AlphaFoldDB" id="A0A1X7T096"/>
<organism evidence="2">
    <name type="scientific">Amphimedon queenslandica</name>
    <name type="common">Sponge</name>
    <dbReference type="NCBI Taxonomy" id="400682"/>
    <lineage>
        <taxon>Eukaryota</taxon>
        <taxon>Metazoa</taxon>
        <taxon>Porifera</taxon>
        <taxon>Demospongiae</taxon>
        <taxon>Heteroscleromorpha</taxon>
        <taxon>Haplosclerida</taxon>
        <taxon>Niphatidae</taxon>
        <taxon>Amphimedon</taxon>
    </lineage>
</organism>
<dbReference type="GO" id="GO:0005643">
    <property type="term" value="C:nuclear pore"/>
    <property type="evidence" value="ECO:0007669"/>
    <property type="project" value="TreeGrafter"/>
</dbReference>
<dbReference type="InParanoid" id="A0A1X7T096"/>
<sequence length="261" mass="29366">MLRLKQNGGFYIGEFFIKLPITNINSSPINHLFPVLNNQLLVLEVIVYDKERHRFDNFSSLHWKWSSSDSSLLPLNPPNSQWRHYGNRAVLSTGLSRTTGSVSITLSSNTHQIEVLEAAGTSFQDPYSPTVESSLSLLLKYRAVLDPESALVYNHPNNRFLVSILHGSSFFYVDHIIKPRPPVADVEYIKDSHQINILPVGEGHVLISVKDLCLPGDLLSSVVHISTIHFIRVRAPDKFFFKNKMNNTAQVNSLASLATIF</sequence>
<proteinExistence type="predicted"/>
<accession>A0A1X7T096</accession>
<dbReference type="Pfam" id="PF24902">
    <property type="entry name" value="Ig_NUP210_9th"/>
    <property type="match status" value="1"/>
</dbReference>
<dbReference type="OrthoDB" id="361283at2759"/>
<evidence type="ECO:0000259" key="1">
    <source>
        <dbReference type="Pfam" id="PF24902"/>
    </source>
</evidence>
<dbReference type="STRING" id="400682.A0A1X7T096"/>
<dbReference type="InterPro" id="IPR056899">
    <property type="entry name" value="Ig_NUP210_9th"/>
</dbReference>
<dbReference type="PANTHER" id="PTHR23019:SF0">
    <property type="entry name" value="NUCLEAR PORE MEMBRANE GLYCOPROTEIN 210"/>
    <property type="match status" value="1"/>
</dbReference>
<reference evidence="2" key="1">
    <citation type="submission" date="2017-05" db="UniProtKB">
        <authorList>
            <consortium name="EnsemblMetazoa"/>
        </authorList>
    </citation>
    <scope>IDENTIFICATION</scope>
</reference>
<dbReference type="PANTHER" id="PTHR23019">
    <property type="entry name" value="NUCLEAR PORE MEMBRANE GLYCOPROTEIN GP210-RELATED"/>
    <property type="match status" value="1"/>
</dbReference>
<feature type="domain" description="NUP210 Ig-like" evidence="1">
    <location>
        <begin position="146"/>
        <end position="215"/>
    </location>
</feature>
<name>A0A1X7T096_AMPQE</name>
<dbReference type="InterPro" id="IPR045197">
    <property type="entry name" value="NUP210-like"/>
</dbReference>
<protein>
    <recommendedName>
        <fullName evidence="1">NUP210 Ig-like domain-containing protein</fullName>
    </recommendedName>
</protein>
<evidence type="ECO:0000313" key="2">
    <source>
        <dbReference type="EnsemblMetazoa" id="Aqu2.1.07865_001"/>
    </source>
</evidence>